<evidence type="ECO:0000256" key="2">
    <source>
        <dbReference type="ARBA" id="ARBA00022112"/>
    </source>
</evidence>
<gene>
    <name evidence="4" type="ORF">J2Z66_006092</name>
</gene>
<proteinExistence type="inferred from homology"/>
<comment type="caution">
    <text evidence="4">The sequence shown here is derived from an EMBL/GenBank/DDBJ whole genome shotgun (WGS) entry which is preliminary data.</text>
</comment>
<dbReference type="Gene3D" id="3.40.1390.30">
    <property type="entry name" value="NIF3 (NGG1p interacting factor 3)-like"/>
    <property type="match status" value="2"/>
</dbReference>
<protein>
    <recommendedName>
        <fullName evidence="2">GTP cyclohydrolase 1 type 2 homolog</fullName>
    </recommendedName>
</protein>
<evidence type="ECO:0000313" key="4">
    <source>
        <dbReference type="EMBL" id="MBP1994456.1"/>
    </source>
</evidence>
<sequence length="251" mass="28456">MEAEQFRTTMESYFGDLLIQFDEGEEFAFYEYGPKAMKRMGYATNISPEIVVQAAEKKIDLIITHHDAWDFVYGMKEKCHTLLKEYGISHFFVHLPLDYAAFGTCNSLFKAIGINELIQQSSHRDGKSIPGVGEFMVPITFEELSERVGIVLNEKVKSWKNSDNLIKRVGIITGAGNSTQNIRDALHAGCDVYITGEKILYTVQYAQFVGMNLIVGSHTFTEIFGVRSLAEKLGKEFDDLDIVELKEEHFE</sequence>
<organism evidence="4 5">
    <name type="scientific">Paenibacillus eucommiae</name>
    <dbReference type="NCBI Taxonomy" id="1355755"/>
    <lineage>
        <taxon>Bacteria</taxon>
        <taxon>Bacillati</taxon>
        <taxon>Bacillota</taxon>
        <taxon>Bacilli</taxon>
        <taxon>Bacillales</taxon>
        <taxon>Paenibacillaceae</taxon>
        <taxon>Paenibacillus</taxon>
    </lineage>
</organism>
<name>A0ABS4J5B9_9BACL</name>
<evidence type="ECO:0000256" key="1">
    <source>
        <dbReference type="ARBA" id="ARBA00006964"/>
    </source>
</evidence>
<dbReference type="Pfam" id="PF01784">
    <property type="entry name" value="DUF34_NIF3"/>
    <property type="match status" value="1"/>
</dbReference>
<dbReference type="EMBL" id="JAGGLB010000025">
    <property type="protein sequence ID" value="MBP1994456.1"/>
    <property type="molecule type" value="Genomic_DNA"/>
</dbReference>
<comment type="similarity">
    <text evidence="1">Belongs to the GTP cyclohydrolase I type 2/NIF3 family.</text>
</comment>
<accession>A0ABS4J5B9</accession>
<dbReference type="SUPFAM" id="SSF102705">
    <property type="entry name" value="NIF3 (NGG1p interacting factor 3)-like"/>
    <property type="match status" value="1"/>
</dbReference>
<dbReference type="PANTHER" id="PTHR13799">
    <property type="entry name" value="NGG1 INTERACTING FACTOR 3"/>
    <property type="match status" value="1"/>
</dbReference>
<keyword evidence="5" id="KW-1185">Reference proteome</keyword>
<evidence type="ECO:0000313" key="5">
    <source>
        <dbReference type="Proteomes" id="UP001519287"/>
    </source>
</evidence>
<evidence type="ECO:0000256" key="3">
    <source>
        <dbReference type="ARBA" id="ARBA00022723"/>
    </source>
</evidence>
<dbReference type="PANTHER" id="PTHR13799:SF14">
    <property type="entry name" value="GTP CYCLOHYDROLASE 1 TYPE 2 HOMOLOG"/>
    <property type="match status" value="1"/>
</dbReference>
<dbReference type="InterPro" id="IPR002678">
    <property type="entry name" value="DUF34/NIF3"/>
</dbReference>
<keyword evidence="3" id="KW-0479">Metal-binding</keyword>
<dbReference type="InterPro" id="IPR036069">
    <property type="entry name" value="DUF34/NIF3_sf"/>
</dbReference>
<dbReference type="Proteomes" id="UP001519287">
    <property type="component" value="Unassembled WGS sequence"/>
</dbReference>
<dbReference type="RefSeq" id="WP_209976298.1">
    <property type="nucleotide sequence ID" value="NZ_JAGGLB010000025.1"/>
</dbReference>
<reference evidence="4 5" key="1">
    <citation type="submission" date="2021-03" db="EMBL/GenBank/DDBJ databases">
        <title>Genomic Encyclopedia of Type Strains, Phase IV (KMG-IV): sequencing the most valuable type-strain genomes for metagenomic binning, comparative biology and taxonomic classification.</title>
        <authorList>
            <person name="Goeker M."/>
        </authorList>
    </citation>
    <scope>NUCLEOTIDE SEQUENCE [LARGE SCALE GENOMIC DNA]</scope>
    <source>
        <strain evidence="4 5">DSM 26048</strain>
    </source>
</reference>